<proteinExistence type="predicted"/>
<evidence type="ECO:0008006" key="5">
    <source>
        <dbReference type="Google" id="ProtNLM"/>
    </source>
</evidence>
<evidence type="ECO:0000313" key="4">
    <source>
        <dbReference type="Proteomes" id="UP000677228"/>
    </source>
</evidence>
<dbReference type="Proteomes" id="UP000682733">
    <property type="component" value="Unassembled WGS sequence"/>
</dbReference>
<gene>
    <name evidence="2" type="ORF">OVA965_LOCUS25923</name>
    <name evidence="3" type="ORF">TMI583_LOCUS26657</name>
</gene>
<dbReference type="EMBL" id="CAJNOK010016332">
    <property type="protein sequence ID" value="CAF1243209.1"/>
    <property type="molecule type" value="Genomic_DNA"/>
</dbReference>
<reference evidence="2" key="1">
    <citation type="submission" date="2021-02" db="EMBL/GenBank/DDBJ databases">
        <authorList>
            <person name="Nowell W R."/>
        </authorList>
    </citation>
    <scope>NUCLEOTIDE SEQUENCE</scope>
</reference>
<evidence type="ECO:0000313" key="2">
    <source>
        <dbReference type="EMBL" id="CAF1243209.1"/>
    </source>
</evidence>
<feature type="region of interest" description="Disordered" evidence="1">
    <location>
        <begin position="140"/>
        <end position="160"/>
    </location>
</feature>
<organism evidence="2 4">
    <name type="scientific">Didymodactylos carnosus</name>
    <dbReference type="NCBI Taxonomy" id="1234261"/>
    <lineage>
        <taxon>Eukaryota</taxon>
        <taxon>Metazoa</taxon>
        <taxon>Spiralia</taxon>
        <taxon>Gnathifera</taxon>
        <taxon>Rotifera</taxon>
        <taxon>Eurotatoria</taxon>
        <taxon>Bdelloidea</taxon>
        <taxon>Philodinida</taxon>
        <taxon>Philodinidae</taxon>
        <taxon>Didymodactylos</taxon>
    </lineage>
</organism>
<sequence length="210" mass="23773">MPSNRIDPYSLVILDVSRDWMLDDVYNDLVNKYGDGIVDVKRMFNGNGQPMRSIRVEFDSSEQVARLLDDGLMVIWHERKTVKEYYLPMICFVCESVGHRSSACPKVEPCNECQQRHYFGKTTCDSTTNNRLRMRASVSSYSSSPIDSETASNTSSIIPSTANNNNISVDSLLAIQASKFENMLNALEIRMSTRISKLEKQTGELFESSE</sequence>
<dbReference type="AlphaFoldDB" id="A0A8S2ESH2"/>
<name>A0A8S2ESH2_9BILA</name>
<dbReference type="Proteomes" id="UP000677228">
    <property type="component" value="Unassembled WGS sequence"/>
</dbReference>
<comment type="caution">
    <text evidence="2">The sequence shown here is derived from an EMBL/GenBank/DDBJ whole genome shotgun (WGS) entry which is preliminary data.</text>
</comment>
<evidence type="ECO:0000313" key="3">
    <source>
        <dbReference type="EMBL" id="CAF4050752.1"/>
    </source>
</evidence>
<protein>
    <recommendedName>
        <fullName evidence="5">CCHC-type domain-containing protein</fullName>
    </recommendedName>
</protein>
<accession>A0A8S2ESH2</accession>
<evidence type="ECO:0000256" key="1">
    <source>
        <dbReference type="SAM" id="MobiDB-lite"/>
    </source>
</evidence>
<feature type="compositionally biased region" description="Polar residues" evidence="1">
    <location>
        <begin position="149"/>
        <end position="160"/>
    </location>
</feature>
<dbReference type="EMBL" id="CAJOBA010037884">
    <property type="protein sequence ID" value="CAF4050752.1"/>
    <property type="molecule type" value="Genomic_DNA"/>
</dbReference>